<organism evidence="1 2">
    <name type="scientific">Gilvimarinus algae</name>
    <dbReference type="NCBI Taxonomy" id="3058037"/>
    <lineage>
        <taxon>Bacteria</taxon>
        <taxon>Pseudomonadati</taxon>
        <taxon>Pseudomonadota</taxon>
        <taxon>Gammaproteobacteria</taxon>
        <taxon>Cellvibrionales</taxon>
        <taxon>Cellvibrionaceae</taxon>
        <taxon>Gilvimarinus</taxon>
    </lineage>
</organism>
<reference evidence="1" key="1">
    <citation type="submission" date="2023-07" db="EMBL/GenBank/DDBJ databases">
        <title>Gilvimarinus algae sp. nov., isolated from the surface of Kelp.</title>
        <authorList>
            <person name="Sun Y.Y."/>
            <person name="Gong Y."/>
            <person name="Du Z.J."/>
        </authorList>
    </citation>
    <scope>NUCLEOTIDE SEQUENCE</scope>
    <source>
        <strain evidence="1">SDUM040014</strain>
    </source>
</reference>
<keyword evidence="2" id="KW-1185">Reference proteome</keyword>
<accession>A0ABT8TGD0</accession>
<dbReference type="EMBL" id="JAULRT010000060">
    <property type="protein sequence ID" value="MDO3383144.1"/>
    <property type="molecule type" value="Genomic_DNA"/>
</dbReference>
<evidence type="ECO:0000313" key="1">
    <source>
        <dbReference type="EMBL" id="MDO3383144.1"/>
    </source>
</evidence>
<proteinExistence type="predicted"/>
<name>A0ABT8TGD0_9GAMM</name>
<gene>
    <name evidence="1" type="ORF">QWI16_13270</name>
</gene>
<evidence type="ECO:0000313" key="2">
    <source>
        <dbReference type="Proteomes" id="UP001168380"/>
    </source>
</evidence>
<evidence type="ECO:0008006" key="3">
    <source>
        <dbReference type="Google" id="ProtNLM"/>
    </source>
</evidence>
<comment type="caution">
    <text evidence="1">The sequence shown here is derived from an EMBL/GenBank/DDBJ whole genome shotgun (WGS) entry which is preliminary data.</text>
</comment>
<dbReference type="RefSeq" id="WP_302713874.1">
    <property type="nucleotide sequence ID" value="NZ_JAULRT010000060.1"/>
</dbReference>
<protein>
    <recommendedName>
        <fullName evidence="3">Galectin</fullName>
    </recommendedName>
</protein>
<dbReference type="Proteomes" id="UP001168380">
    <property type="component" value="Unassembled WGS sequence"/>
</dbReference>
<sequence length="102" mass="11287">MAGQKFEPIDPPIKVQVYLFPTEIGGRQTPVVQGEKFRPDMCFEKSNQQFWGQLDVTLPIPPGGRGEAFLVGSYPPDLSASFKKGSVIKLIYQRCIGTATIQ</sequence>